<dbReference type="GO" id="GO:0045202">
    <property type="term" value="C:synapse"/>
    <property type="evidence" value="ECO:0000318"/>
    <property type="project" value="GO_Central"/>
</dbReference>
<feature type="region of interest" description="Disordered" evidence="1">
    <location>
        <begin position="377"/>
        <end position="427"/>
    </location>
</feature>
<dbReference type="PANTHER" id="PTHR13650:SF0">
    <property type="entry name" value="SPATACSIN"/>
    <property type="match status" value="1"/>
</dbReference>
<dbReference type="EnsemblMetazoa" id="XM_030976411">
    <property type="protein sequence ID" value="XP_030832271"/>
    <property type="gene ID" value="LOC100893581"/>
</dbReference>
<sequence>MEVSKDRHSVSVRKAKSELSINSIDDFHFSVSCGSIIICGRGESDNHSQNAVLLINGTVPDASRLYKWKSDTDGKGTSILVLSHDGTLSAVSLPSISTSSSSSLSKATSKAEVLWVYSSEKLKQIIGISEARSLPKVNVLSVEQSSASLLIGKHFCRLPEGGNESPPPESWLLSWQHTGITEEDIVNARLQRDFLFTLHTSGNISIFSVNHQKLVAHVNHKHFIRSIFVNAGVLESQETGKPCDFDVSPDLQNIIVTYSNVKYGVYRINLAEYFSHNPKHVLTSAKKQEMVQKRKSSKADRDEDELDFTRGVAPVSEKGTPTNRSWWNYLDDLKLKLTKGDDGERIKGVFTSPSANDIKSWQSWFLIADGQLSMVNPRSVSSGQADATDRAHVSGFQRKLQKSPPSGSSTKTGSPAERSPRIETRTDSMVSTAIRTAKLCKGLPVRGVYAGRSSGLVWYGGALQGQSGDRYGGLCFLNFSNNSTQFDSFQEPTLLSISEDPTQPHALLTRSEVRLLSISMEQESVVSKMMVYKSAAVTEALCHLNNWDHCSIPIHALEIGLKHRQLDTIAFFLKSRENMFRLKQHTAPVTVASSSHHSDLSSSNDATQLWLAMDLLCLAIAGNIKEMQSKQYALQVLNLALNHLNKLIHNATDSLEHVCRSSSSCLVPSSKRSSQGKASSGTGISPSSSSSSVPSSLESDQPQTAPKAASVVVMTEGFEGTNRDLEDILKKLIGHTVKLRGHLKGAPAWMFPDKDDTDSGGLSPSDTYYSGTDKTMLATMHAWKAMSPQEIIQGAILKRQIPLAQAFLRKQRHHQQLQQTEAQQQALTSLESKGLPLLVDSGLAQVYASLLNAETETAYTMLKNLGFNVTEEIKKICLYTANTGLRDFLITELNLSQDLTKEEADMVHFVHQLEHLYTCLSFEKAKALASEKSKRHEGDKQREEWIPPSDPEAKQYLEDIAVRGDIMVSGEPANCENFNYGHVVLEWVRSWKQETRDRILLERLLASKSKDPSINYNLSADSAWSYLTSHHHWDQLKLWIRSSLTLNPDLSTSSTEAVNPWLHDLKLFPGVVHKMESCLPDLQEKILDELARHGIFSSTELATFDLLTRRLSSTRQLFRHPHPLGQRSETASVAPSYKQWFLEMCIEKQLPGLLYAFLDFYSLCLSENEVMSLQLPLAQCPWLEIMLHFRWIGRQVSDPSLVFQASLSNARLLMKVTQPTVSRLLDAGYPIIAIATLRYAPGSIPEALTPATNEDEKLWKLDGDKLKQALRPYPKLLSAVFPPSSIDGIKTQDITVYELLQGNCPLDPRKLFLWQSTNKVMHPEGLPIHEDHVSFGSRPK</sequence>
<organism evidence="2 3">
    <name type="scientific">Strongylocentrotus purpuratus</name>
    <name type="common">Purple sea urchin</name>
    <dbReference type="NCBI Taxonomy" id="7668"/>
    <lineage>
        <taxon>Eukaryota</taxon>
        <taxon>Metazoa</taxon>
        <taxon>Echinodermata</taxon>
        <taxon>Eleutherozoa</taxon>
        <taxon>Echinozoa</taxon>
        <taxon>Echinoidea</taxon>
        <taxon>Euechinoidea</taxon>
        <taxon>Echinacea</taxon>
        <taxon>Camarodonta</taxon>
        <taxon>Echinidea</taxon>
        <taxon>Strongylocentrotidae</taxon>
        <taxon>Strongylocentrotus</taxon>
    </lineage>
</organism>
<name>A0A7M7SUK1_STRPU</name>
<dbReference type="GO" id="GO:0048489">
    <property type="term" value="P:synaptic vesicle transport"/>
    <property type="evidence" value="ECO:0000318"/>
    <property type="project" value="GO_Central"/>
</dbReference>
<feature type="compositionally biased region" description="Low complexity" evidence="1">
    <location>
        <begin position="665"/>
        <end position="699"/>
    </location>
</feature>
<protein>
    <recommendedName>
        <fullName evidence="4">Spatacsin</fullName>
    </recommendedName>
</protein>
<dbReference type="KEGG" id="spu:100893581"/>
<evidence type="ECO:0000313" key="2">
    <source>
        <dbReference type="EnsemblMetazoa" id="XP_030832271"/>
    </source>
</evidence>
<dbReference type="GO" id="GO:0008088">
    <property type="term" value="P:axo-dendritic transport"/>
    <property type="evidence" value="ECO:0000318"/>
    <property type="project" value="GO_Central"/>
</dbReference>
<dbReference type="GO" id="GO:0005737">
    <property type="term" value="C:cytoplasm"/>
    <property type="evidence" value="ECO:0000318"/>
    <property type="project" value="GO_Central"/>
</dbReference>
<reference evidence="2" key="2">
    <citation type="submission" date="2021-01" db="UniProtKB">
        <authorList>
            <consortium name="EnsemblMetazoa"/>
        </authorList>
    </citation>
    <scope>IDENTIFICATION</scope>
</reference>
<dbReference type="GO" id="GO:0030424">
    <property type="term" value="C:axon"/>
    <property type="evidence" value="ECO:0000318"/>
    <property type="project" value="GO_Central"/>
</dbReference>
<dbReference type="GO" id="GO:0007268">
    <property type="term" value="P:chemical synaptic transmission"/>
    <property type="evidence" value="ECO:0000318"/>
    <property type="project" value="GO_Central"/>
</dbReference>
<dbReference type="GO" id="GO:0030425">
    <property type="term" value="C:dendrite"/>
    <property type="evidence" value="ECO:0000318"/>
    <property type="project" value="GO_Central"/>
</dbReference>
<dbReference type="InterPro" id="IPR028103">
    <property type="entry name" value="Spatacsin"/>
</dbReference>
<keyword evidence="3" id="KW-1185">Reference proteome</keyword>
<reference evidence="3" key="1">
    <citation type="submission" date="2015-02" db="EMBL/GenBank/DDBJ databases">
        <title>Genome sequencing for Strongylocentrotus purpuratus.</title>
        <authorList>
            <person name="Murali S."/>
            <person name="Liu Y."/>
            <person name="Vee V."/>
            <person name="English A."/>
            <person name="Wang M."/>
            <person name="Skinner E."/>
            <person name="Han Y."/>
            <person name="Muzny D.M."/>
            <person name="Worley K.C."/>
            <person name="Gibbs R.A."/>
        </authorList>
    </citation>
    <scope>NUCLEOTIDE SEQUENCE</scope>
</reference>
<evidence type="ECO:0008006" key="4">
    <source>
        <dbReference type="Google" id="ProtNLM"/>
    </source>
</evidence>
<dbReference type="OrthoDB" id="2018754at2759"/>
<accession>A0A7M7SUK1</accession>
<feature type="region of interest" description="Disordered" evidence="1">
    <location>
        <begin position="665"/>
        <end position="708"/>
    </location>
</feature>
<dbReference type="GO" id="GO:0007409">
    <property type="term" value="P:axonogenesis"/>
    <property type="evidence" value="ECO:0000318"/>
    <property type="project" value="GO_Central"/>
</dbReference>
<evidence type="ECO:0000313" key="3">
    <source>
        <dbReference type="Proteomes" id="UP000007110"/>
    </source>
</evidence>
<dbReference type="RefSeq" id="XP_030832271.1">
    <property type="nucleotide sequence ID" value="XM_030976411.1"/>
</dbReference>
<dbReference type="Proteomes" id="UP000007110">
    <property type="component" value="Unassembled WGS sequence"/>
</dbReference>
<dbReference type="GeneID" id="100893581"/>
<dbReference type="InParanoid" id="A0A7M7SUK1"/>
<proteinExistence type="predicted"/>
<feature type="compositionally biased region" description="Low complexity" evidence="1">
    <location>
        <begin position="402"/>
        <end position="415"/>
    </location>
</feature>
<evidence type="ECO:0000256" key="1">
    <source>
        <dbReference type="SAM" id="MobiDB-lite"/>
    </source>
</evidence>
<dbReference type="PANTHER" id="PTHR13650">
    <property type="entry name" value="SPATACSIN"/>
    <property type="match status" value="1"/>
</dbReference>